<evidence type="ECO:0000313" key="1">
    <source>
        <dbReference type="EMBL" id="GAA0532706.1"/>
    </source>
</evidence>
<dbReference type="EMBL" id="BAAAHC010000015">
    <property type="protein sequence ID" value="GAA0532706.1"/>
    <property type="molecule type" value="Genomic_DNA"/>
</dbReference>
<reference evidence="1 2" key="1">
    <citation type="journal article" date="2019" name="Int. J. Syst. Evol. Microbiol.">
        <title>The Global Catalogue of Microorganisms (GCM) 10K type strain sequencing project: providing services to taxonomists for standard genome sequencing and annotation.</title>
        <authorList>
            <consortium name="The Broad Institute Genomics Platform"/>
            <consortium name="The Broad Institute Genome Sequencing Center for Infectious Disease"/>
            <person name="Wu L."/>
            <person name="Ma J."/>
        </authorList>
    </citation>
    <scope>NUCLEOTIDE SEQUENCE [LARGE SCALE GENOMIC DNA]</scope>
    <source>
        <strain evidence="1 2">JCM 10664</strain>
    </source>
</reference>
<dbReference type="SUPFAM" id="SSF52402">
    <property type="entry name" value="Adenine nucleotide alpha hydrolases-like"/>
    <property type="match status" value="1"/>
</dbReference>
<organism evidence="1 2">
    <name type="scientific">Saccharopolyspora thermophila</name>
    <dbReference type="NCBI Taxonomy" id="89367"/>
    <lineage>
        <taxon>Bacteria</taxon>
        <taxon>Bacillati</taxon>
        <taxon>Actinomycetota</taxon>
        <taxon>Actinomycetes</taxon>
        <taxon>Pseudonocardiales</taxon>
        <taxon>Pseudonocardiaceae</taxon>
        <taxon>Saccharopolyspora</taxon>
    </lineage>
</organism>
<evidence type="ECO:0000313" key="2">
    <source>
        <dbReference type="Proteomes" id="UP001500220"/>
    </source>
</evidence>
<sequence>MTLFVASWGANDQLRARARDVLRDYAGCFPELAECGVRETGWTGPVHVAWLHGAGPVTGERAGADRVTLVDGVAIRGFGDAVVTAEAVAARPFGELAGDSELDGQFALLDAMPDRLGIATDTLGMYTLHWCRTADGWLVSNRVEPLARLVGADAIDADAAAAFVAVGWVTGERTLADGVRTVPGGAHWYWTPDREPVFSRPRDPWRIVTAPRTRVDMSALRDALVARCAAVGDWAGSVESGLTSGLDSRLLFMLLRAAQVKTIYITAGHPQSPDVLVSQRIAETYGVDRRHIPPFSEEEVRDRWQTLARQLVVQNDGMVSLWQNIDLMRPPVAAPVSFWGVGGNIGRSFYGTPRDLATVRTAAQLARFKAARTANGHGLVTADGLAASRRQVDEFVNTAIAQGTSPADVPDAFSALELIGRWSAPNTRKIYPTPVFGPLSTRPYLRATFAFSPVRRYSEPLHYHLFRMLAPGEEIANHPSGKWRPQIPYLNLLFGRARQRVMQNAGRDPLGIRYRILELLRAELAARCLDRTSSPLWQVISRPAFEAAMSGTSEADAERRTTLAKPILAVLTLFEYEAMRSEGRA</sequence>
<dbReference type="InterPro" id="IPR029055">
    <property type="entry name" value="Ntn_hydrolases_N"/>
</dbReference>
<keyword evidence="2" id="KW-1185">Reference proteome</keyword>
<gene>
    <name evidence="1" type="ORF">GCM10009545_39030</name>
</gene>
<dbReference type="SUPFAM" id="SSF56235">
    <property type="entry name" value="N-terminal nucleophile aminohydrolases (Ntn hydrolases)"/>
    <property type="match status" value="1"/>
</dbReference>
<comment type="caution">
    <text evidence="1">The sequence shown here is derived from an EMBL/GenBank/DDBJ whole genome shotgun (WGS) entry which is preliminary data.</text>
</comment>
<proteinExistence type="predicted"/>
<name>A0ABN1D420_9PSEU</name>
<dbReference type="Gene3D" id="3.60.20.10">
    <property type="entry name" value="Glutamine Phosphoribosylpyrophosphate, subunit 1, domain 1"/>
    <property type="match status" value="1"/>
</dbReference>
<dbReference type="RefSeq" id="WP_346073770.1">
    <property type="nucleotide sequence ID" value="NZ_BAAAHC010000015.1"/>
</dbReference>
<dbReference type="Proteomes" id="UP001500220">
    <property type="component" value="Unassembled WGS sequence"/>
</dbReference>
<dbReference type="InterPro" id="IPR014729">
    <property type="entry name" value="Rossmann-like_a/b/a_fold"/>
</dbReference>
<evidence type="ECO:0008006" key="3">
    <source>
        <dbReference type="Google" id="ProtNLM"/>
    </source>
</evidence>
<accession>A0ABN1D420</accession>
<dbReference type="Gene3D" id="3.40.50.620">
    <property type="entry name" value="HUPs"/>
    <property type="match status" value="1"/>
</dbReference>
<protein>
    <recommendedName>
        <fullName evidence="3">Asparagine synthetase domain-containing protein</fullName>
    </recommendedName>
</protein>